<evidence type="ECO:0000256" key="1">
    <source>
        <dbReference type="ARBA" id="ARBA00023015"/>
    </source>
</evidence>
<dbReference type="Pfam" id="PF12833">
    <property type="entry name" value="HTH_18"/>
    <property type="match status" value="1"/>
</dbReference>
<dbReference type="Pfam" id="PF12625">
    <property type="entry name" value="Arabinose_bd"/>
    <property type="match status" value="1"/>
</dbReference>
<dbReference type="GO" id="GO:0000976">
    <property type="term" value="F:transcription cis-regulatory region binding"/>
    <property type="evidence" value="ECO:0007669"/>
    <property type="project" value="TreeGrafter"/>
</dbReference>
<accession>A0A0P7DZD5</accession>
<sequence length="332" mass="37363">MKRASKFLIPPNWQVLLNDLEINLEEALAYAQLPSGLFSQDKVYLTPAQYFQLWQGVETAANGIELPLKLAEVMTIESFDVPIFAAICSPNLNAALARLQQYKPLIGPMELALEITNTHTKAQVSCYGFIDTLPKCYSLAELVFFTQLTRLATRKQINPVTVIVPELPEKLMEYEAYFGCPLRVGNTPSVTFLAEDAKAPFLTSNQVMLSCFEGDLKRKLQDVISEQSLTDKVSSILFKSLPQGQSNIEHVASELALSKRSLQRKLTAEKQSYQKVLQQVREDLAQHYLMQTELPIIEIAFLLGFSETNSFVRAYSSWTGVSPAHKRTQVRH</sequence>
<dbReference type="GO" id="GO:0003700">
    <property type="term" value="F:DNA-binding transcription factor activity"/>
    <property type="evidence" value="ECO:0007669"/>
    <property type="project" value="InterPro"/>
</dbReference>
<keyword evidence="3" id="KW-0804">Transcription</keyword>
<dbReference type="InterPro" id="IPR009057">
    <property type="entry name" value="Homeodomain-like_sf"/>
</dbReference>
<dbReference type="SMART" id="SM00342">
    <property type="entry name" value="HTH_ARAC"/>
    <property type="match status" value="1"/>
</dbReference>
<dbReference type="EMBL" id="LJTC01000008">
    <property type="protein sequence ID" value="KPM83042.1"/>
    <property type="molecule type" value="Genomic_DNA"/>
</dbReference>
<dbReference type="PATRIC" id="fig|570156.3.peg.3759"/>
<name>A0A0P7DZD5_9GAMM</name>
<dbReference type="InterPro" id="IPR032687">
    <property type="entry name" value="AraC-type_N"/>
</dbReference>
<dbReference type="PANTHER" id="PTHR47894">
    <property type="entry name" value="HTH-TYPE TRANSCRIPTIONAL REGULATOR GADX"/>
    <property type="match status" value="1"/>
</dbReference>
<dbReference type="GO" id="GO:0005829">
    <property type="term" value="C:cytosol"/>
    <property type="evidence" value="ECO:0007669"/>
    <property type="project" value="TreeGrafter"/>
</dbReference>
<proteinExistence type="predicted"/>
<keyword evidence="1" id="KW-0805">Transcription regulation</keyword>
<dbReference type="PANTHER" id="PTHR47894:SF1">
    <property type="entry name" value="HTH-TYPE TRANSCRIPTIONAL REGULATOR VQSM"/>
    <property type="match status" value="1"/>
</dbReference>
<dbReference type="PROSITE" id="PS01124">
    <property type="entry name" value="HTH_ARAC_FAMILY_2"/>
    <property type="match status" value="1"/>
</dbReference>
<comment type="caution">
    <text evidence="5">The sequence shown here is derived from an EMBL/GenBank/DDBJ whole genome shotgun (WGS) entry which is preliminary data.</text>
</comment>
<dbReference type="OrthoDB" id="5582699at2"/>
<gene>
    <name evidence="5" type="ORF">AOG27_13280</name>
</gene>
<dbReference type="STRING" id="570156.AOG27_13280"/>
<organism evidence="5 6">
    <name type="scientific">Pseudoalteromonas lipolytica</name>
    <dbReference type="NCBI Taxonomy" id="570156"/>
    <lineage>
        <taxon>Bacteria</taxon>
        <taxon>Pseudomonadati</taxon>
        <taxon>Pseudomonadota</taxon>
        <taxon>Gammaproteobacteria</taxon>
        <taxon>Alteromonadales</taxon>
        <taxon>Pseudoalteromonadaceae</taxon>
        <taxon>Pseudoalteromonas</taxon>
    </lineage>
</organism>
<dbReference type="Proteomes" id="UP000050378">
    <property type="component" value="Unassembled WGS sequence"/>
</dbReference>
<feature type="domain" description="HTH araC/xylS-type" evidence="4">
    <location>
        <begin position="231"/>
        <end position="329"/>
    </location>
</feature>
<dbReference type="SUPFAM" id="SSF46689">
    <property type="entry name" value="Homeodomain-like"/>
    <property type="match status" value="1"/>
</dbReference>
<reference evidence="5 6" key="1">
    <citation type="submission" date="2015-09" db="EMBL/GenBank/DDBJ databases">
        <title>Draft Genome Sequence of Pseudoalteromonas lipolytica UCD-48B.</title>
        <authorList>
            <person name="Krusor M."/>
            <person name="Coil D.A."/>
            <person name="Lang J.M."/>
            <person name="Eisen J.A."/>
            <person name="Alexiev A."/>
        </authorList>
    </citation>
    <scope>NUCLEOTIDE SEQUENCE [LARGE SCALE GENOMIC DNA]</scope>
    <source>
        <strain evidence="5 6">UCD-48B</strain>
    </source>
</reference>
<evidence type="ECO:0000313" key="5">
    <source>
        <dbReference type="EMBL" id="KPM83042.1"/>
    </source>
</evidence>
<dbReference type="Gene3D" id="1.10.10.60">
    <property type="entry name" value="Homeodomain-like"/>
    <property type="match status" value="1"/>
</dbReference>
<protein>
    <submittedName>
        <fullName evidence="5">AraC family transcriptional regulator</fullName>
    </submittedName>
</protein>
<keyword evidence="2" id="KW-0238">DNA-binding</keyword>
<evidence type="ECO:0000256" key="2">
    <source>
        <dbReference type="ARBA" id="ARBA00023125"/>
    </source>
</evidence>
<dbReference type="InterPro" id="IPR018060">
    <property type="entry name" value="HTH_AraC"/>
</dbReference>
<evidence type="ECO:0000256" key="3">
    <source>
        <dbReference type="ARBA" id="ARBA00023163"/>
    </source>
</evidence>
<evidence type="ECO:0000313" key="6">
    <source>
        <dbReference type="Proteomes" id="UP000050378"/>
    </source>
</evidence>
<dbReference type="RefSeq" id="WP_054553497.1">
    <property type="nucleotide sequence ID" value="NZ_LJTC01000008.1"/>
</dbReference>
<evidence type="ECO:0000259" key="4">
    <source>
        <dbReference type="PROSITE" id="PS01124"/>
    </source>
</evidence>
<dbReference type="AlphaFoldDB" id="A0A0P7DZD5"/>